<feature type="domain" description="Rhodanese" evidence="14">
    <location>
        <begin position="296"/>
        <end position="381"/>
    </location>
</feature>
<evidence type="ECO:0000256" key="13">
    <source>
        <dbReference type="SAM" id="Phobius"/>
    </source>
</evidence>
<dbReference type="Proteomes" id="UP000254504">
    <property type="component" value="Chromosome"/>
</dbReference>
<evidence type="ECO:0000256" key="6">
    <source>
        <dbReference type="ARBA" id="ARBA00055169"/>
    </source>
</evidence>
<dbReference type="InterPro" id="IPR035985">
    <property type="entry name" value="Ubiquitin-activating_enz"/>
</dbReference>
<dbReference type="PANTHER" id="PTHR10953:SF102">
    <property type="entry name" value="ADENYLYLTRANSFERASE AND SULFURTRANSFERASE MOCS3"/>
    <property type="match status" value="1"/>
</dbReference>
<reference evidence="16 18" key="1">
    <citation type="submission" date="2017-10" db="EMBL/GenBank/DDBJ databases">
        <title>Genomics of the genus Arcobacter.</title>
        <authorList>
            <person name="Perez-Cataluna A."/>
            <person name="Figueras M.J."/>
        </authorList>
    </citation>
    <scope>NUCLEOTIDE SEQUENCE [LARGE SCALE GENOMIC DNA]</scope>
    <source>
        <strain evidence="16 18">LMG 25534</strain>
    </source>
</reference>
<dbReference type="Gene3D" id="3.40.250.10">
    <property type="entry name" value="Rhodanese-like domain"/>
    <property type="match status" value="1"/>
</dbReference>
<keyword evidence="13" id="KW-1133">Transmembrane helix</keyword>
<keyword evidence="3" id="KW-0547">Nucleotide-binding</keyword>
<evidence type="ECO:0000256" key="8">
    <source>
        <dbReference type="ARBA" id="ARBA00066884"/>
    </source>
</evidence>
<comment type="catalytic activity">
    <reaction evidence="5">
        <text>[molybdopterin-synthase sulfur-carrier protein]-C-terminal Gly-Gly + ATP + H(+) = [molybdopterin-synthase sulfur-carrier protein]-C-terminal Gly-Gly-AMP + diphosphate</text>
        <dbReference type="Rhea" id="RHEA:43616"/>
        <dbReference type="Rhea" id="RHEA-COMP:12159"/>
        <dbReference type="Rhea" id="RHEA-COMP:12202"/>
        <dbReference type="ChEBI" id="CHEBI:15378"/>
        <dbReference type="ChEBI" id="CHEBI:30616"/>
        <dbReference type="ChEBI" id="CHEBI:33019"/>
        <dbReference type="ChEBI" id="CHEBI:90618"/>
        <dbReference type="ChEBI" id="CHEBI:90778"/>
        <dbReference type="EC" id="2.7.7.80"/>
    </reaction>
</comment>
<keyword evidence="2" id="KW-0808">Transferase</keyword>
<dbReference type="Gene3D" id="3.40.50.720">
    <property type="entry name" value="NAD(P)-binding Rossmann-like Domain"/>
    <property type="match status" value="1"/>
</dbReference>
<dbReference type="AlphaFoldDB" id="A0AAD0VMY5"/>
<dbReference type="PANTHER" id="PTHR10953">
    <property type="entry name" value="UBIQUITIN-ACTIVATING ENZYME E1"/>
    <property type="match status" value="1"/>
</dbReference>
<dbReference type="GO" id="GO:0008146">
    <property type="term" value="F:sulfotransferase activity"/>
    <property type="evidence" value="ECO:0007669"/>
    <property type="project" value="TreeGrafter"/>
</dbReference>
<feature type="transmembrane region" description="Helical" evidence="13">
    <location>
        <begin position="40"/>
        <end position="67"/>
    </location>
</feature>
<evidence type="ECO:0000256" key="9">
    <source>
        <dbReference type="ARBA" id="ARBA00073635"/>
    </source>
</evidence>
<evidence type="ECO:0000256" key="5">
    <source>
        <dbReference type="ARBA" id="ARBA00052218"/>
    </source>
</evidence>
<dbReference type="EMBL" id="CP031367">
    <property type="protein sequence ID" value="AXK49772.1"/>
    <property type="molecule type" value="Genomic_DNA"/>
</dbReference>
<evidence type="ECO:0000256" key="12">
    <source>
        <dbReference type="ARBA" id="ARBA00078531"/>
    </source>
</evidence>
<reference evidence="15 17" key="2">
    <citation type="submission" date="2018-07" db="EMBL/GenBank/DDBJ databases">
        <title>Complete genome of the Arcobacter trophiarum type strain LMG 25534.</title>
        <authorList>
            <person name="Miller W.G."/>
            <person name="Yee E."/>
        </authorList>
    </citation>
    <scope>NUCLEOTIDE SEQUENCE [LARGE SCALE GENOMIC DNA]</scope>
    <source>
        <strain evidence="15 17">LMG 25534</strain>
    </source>
</reference>
<dbReference type="SMART" id="SM00450">
    <property type="entry name" value="RHOD"/>
    <property type="match status" value="1"/>
</dbReference>
<comment type="subunit">
    <text evidence="7">Homodimer. Forms a stable heterotetrameric complex of 2 MoeB and 2 MoaD during adenylation of MoaD.</text>
</comment>
<dbReference type="FunFam" id="3.40.50.720:FF:000033">
    <property type="entry name" value="Adenylyltransferase and sulfurtransferase MOCS3"/>
    <property type="match status" value="1"/>
</dbReference>
<evidence type="ECO:0000259" key="14">
    <source>
        <dbReference type="PROSITE" id="PS50206"/>
    </source>
</evidence>
<dbReference type="GO" id="GO:0004792">
    <property type="term" value="F:thiosulfate-cyanide sulfurtransferase activity"/>
    <property type="evidence" value="ECO:0007669"/>
    <property type="project" value="TreeGrafter"/>
</dbReference>
<dbReference type="RefSeq" id="WP_115429343.1">
    <property type="nucleotide sequence ID" value="NZ_CP031367.1"/>
</dbReference>
<comment type="function">
    <text evidence="6">Catalyzes the adenylation by ATP of the carboxyl group of the C-terminal glycine of sulfur carrier protein MoaD.</text>
</comment>
<dbReference type="GO" id="GO:0061605">
    <property type="term" value="F:molybdopterin-synthase adenylyltransferase activity"/>
    <property type="evidence" value="ECO:0007669"/>
    <property type="project" value="UniProtKB-EC"/>
</dbReference>
<dbReference type="GO" id="GO:0005829">
    <property type="term" value="C:cytosol"/>
    <property type="evidence" value="ECO:0007669"/>
    <property type="project" value="TreeGrafter"/>
</dbReference>
<evidence type="ECO:0000313" key="16">
    <source>
        <dbReference type="EMBL" id="RXJ92452.1"/>
    </source>
</evidence>
<dbReference type="Pfam" id="PF00899">
    <property type="entry name" value="ThiF"/>
    <property type="match status" value="1"/>
</dbReference>
<dbReference type="Pfam" id="PF00581">
    <property type="entry name" value="Rhodanese"/>
    <property type="match status" value="1"/>
</dbReference>
<dbReference type="Proteomes" id="UP000289132">
    <property type="component" value="Unassembled WGS sequence"/>
</dbReference>
<sequence>MSERSKQTRLSQEEIERYSRHLILPEVGLEGQLRLKNSKVLVVGTGALGSPVLLYLSAAGIGTIGIIDFDTLDLSNLQRQVIHSTNEIGNLKINSAKTRINAINPNIEVLAYSEKLTSQNALEIIKNFDVIVDGTDNFPTRYLINDACVLLNKPFVYGAIFRFEGQTTVFNADEDTPCYRCIFRDPPKAGLVPSCSEAGVLGVLPGIIGTIQANETIKLLLGVGEVLKGRLLTLNALKTEFKEYKIKKDVNCKVCGENATIKELIDYEEFCGLKNLDESFVIKDITIDELKRLLDEKEDIQIIDIRQNIEPDLEMINDSKNIKADEIVPKIDELQASKKCIVVCTIGLKSKEVILKLKKAGYKGELYSLRGGITSWVNDLKD</sequence>
<name>A0AAD0VMY5_9BACT</name>
<keyword evidence="13" id="KW-0472">Membrane</keyword>
<dbReference type="PROSITE" id="PS50206">
    <property type="entry name" value="RHODANESE_3"/>
    <property type="match status" value="1"/>
</dbReference>
<evidence type="ECO:0000256" key="4">
    <source>
        <dbReference type="ARBA" id="ARBA00022840"/>
    </source>
</evidence>
<evidence type="ECO:0000256" key="11">
    <source>
        <dbReference type="ARBA" id="ARBA00075328"/>
    </source>
</evidence>
<dbReference type="NCBIfam" id="NF004281">
    <property type="entry name" value="PRK05690.1"/>
    <property type="match status" value="1"/>
</dbReference>
<dbReference type="InterPro" id="IPR001763">
    <property type="entry name" value="Rhodanese-like_dom"/>
</dbReference>
<proteinExistence type="inferred from homology"/>
<evidence type="ECO:0000313" key="17">
    <source>
        <dbReference type="Proteomes" id="UP000254504"/>
    </source>
</evidence>
<evidence type="ECO:0000256" key="10">
    <source>
        <dbReference type="ARBA" id="ARBA00075110"/>
    </source>
</evidence>
<evidence type="ECO:0000313" key="18">
    <source>
        <dbReference type="Proteomes" id="UP000289132"/>
    </source>
</evidence>
<dbReference type="EC" id="2.7.7.80" evidence="8"/>
<dbReference type="KEGG" id="atp:ATR_1964"/>
<keyword evidence="15" id="KW-0548">Nucleotidyltransferase</keyword>
<dbReference type="InterPro" id="IPR000594">
    <property type="entry name" value="ThiF_NAD_FAD-bd"/>
</dbReference>
<evidence type="ECO:0000256" key="2">
    <source>
        <dbReference type="ARBA" id="ARBA00022679"/>
    </source>
</evidence>
<dbReference type="InterPro" id="IPR045886">
    <property type="entry name" value="ThiF/MoeB/HesA"/>
</dbReference>
<protein>
    <recommendedName>
        <fullName evidence="9">Molybdopterin-synthase adenylyltransferase</fullName>
        <ecNumber evidence="8">2.7.7.80</ecNumber>
    </recommendedName>
    <alternativeName>
        <fullName evidence="12">MoaD protein adenylase</fullName>
    </alternativeName>
    <alternativeName>
        <fullName evidence="10">Molybdopterin-converting factor subunit 1 adenylase</fullName>
    </alternativeName>
    <alternativeName>
        <fullName evidence="11">Sulfur carrier protein MoaD adenylyltransferase</fullName>
    </alternativeName>
</protein>
<evidence type="ECO:0000313" key="15">
    <source>
        <dbReference type="EMBL" id="AXK49772.1"/>
    </source>
</evidence>
<dbReference type="SUPFAM" id="SSF69572">
    <property type="entry name" value="Activating enzymes of the ubiquitin-like proteins"/>
    <property type="match status" value="1"/>
</dbReference>
<evidence type="ECO:0000256" key="3">
    <source>
        <dbReference type="ARBA" id="ARBA00022741"/>
    </source>
</evidence>
<dbReference type="GO" id="GO:0008641">
    <property type="term" value="F:ubiquitin-like modifier activating enzyme activity"/>
    <property type="evidence" value="ECO:0007669"/>
    <property type="project" value="InterPro"/>
</dbReference>
<organism evidence="15 17">
    <name type="scientific">Aliarcobacter trophiarum LMG 25534</name>
    <dbReference type="NCBI Taxonomy" id="1032241"/>
    <lineage>
        <taxon>Bacteria</taxon>
        <taxon>Pseudomonadati</taxon>
        <taxon>Campylobacterota</taxon>
        <taxon>Epsilonproteobacteria</taxon>
        <taxon>Campylobacterales</taxon>
        <taxon>Arcobacteraceae</taxon>
        <taxon>Aliarcobacter</taxon>
    </lineage>
</organism>
<dbReference type="GO" id="GO:0005524">
    <property type="term" value="F:ATP binding"/>
    <property type="evidence" value="ECO:0007669"/>
    <property type="project" value="UniProtKB-KW"/>
</dbReference>
<keyword evidence="4" id="KW-0067">ATP-binding</keyword>
<gene>
    <name evidence="15" type="primary">thiFII</name>
    <name evidence="15" type="ORF">ATR_1964</name>
    <name evidence="16" type="ORF">CRU87_03255</name>
</gene>
<keyword evidence="18" id="KW-1185">Reference proteome</keyword>
<dbReference type="InterPro" id="IPR036873">
    <property type="entry name" value="Rhodanese-like_dom_sf"/>
</dbReference>
<evidence type="ECO:0000256" key="1">
    <source>
        <dbReference type="ARBA" id="ARBA00009919"/>
    </source>
</evidence>
<accession>A0AAD0VMY5</accession>
<dbReference type="CDD" id="cd00757">
    <property type="entry name" value="ThiF_MoeB_HesA_family"/>
    <property type="match status" value="1"/>
</dbReference>
<dbReference type="CDD" id="cd00158">
    <property type="entry name" value="RHOD"/>
    <property type="match status" value="1"/>
</dbReference>
<keyword evidence="13" id="KW-0812">Transmembrane</keyword>
<evidence type="ECO:0000256" key="7">
    <source>
        <dbReference type="ARBA" id="ARBA00063809"/>
    </source>
</evidence>
<comment type="similarity">
    <text evidence="1">Belongs to the HesA/MoeB/ThiF family.</text>
</comment>
<dbReference type="EMBL" id="PDKD01000003">
    <property type="protein sequence ID" value="RXJ92452.1"/>
    <property type="molecule type" value="Genomic_DNA"/>
</dbReference>